<evidence type="ECO:0008006" key="3">
    <source>
        <dbReference type="Google" id="ProtNLM"/>
    </source>
</evidence>
<gene>
    <name evidence="1" type="ORF">LEP1GSC063_1032</name>
</gene>
<sequence length="252" mass="26597">MNRLFLCYAFLFALCVSIFDCGVALTPRLTAKIPPKTETEVFRLNLFDGEVKNLYGVNIGLLNRVLENLIGLQVGGANVADGKTSAQSVHVGGRAVRENKEVYVAQIGGVNIADGNVYAAQVGFLNKSAGGFTIQTGVANMVESENNTNGGLQLGIYNEVTEGNLGSRISDNGYYVTAGVYNNGGGGVKIGVLNNGGKGGVKIGVLNISPSGFSIGAINVGERDNFLIGILNFCEFGFPSVMIGFNYCWTLF</sequence>
<protein>
    <recommendedName>
        <fullName evidence="3">PPE family protein</fullName>
    </recommendedName>
</protein>
<accession>M6JN68</accession>
<proteinExistence type="predicted"/>
<name>M6JN68_9LEPT</name>
<dbReference type="InterPro" id="IPR058093">
    <property type="entry name" value="LA_2272-like"/>
</dbReference>
<dbReference type="NCBIfam" id="NF047435">
    <property type="entry name" value="LA_2272_fam_lipo"/>
    <property type="match status" value="1"/>
</dbReference>
<dbReference type="Proteomes" id="UP000012106">
    <property type="component" value="Unassembled WGS sequence"/>
</dbReference>
<reference evidence="1 2" key="1">
    <citation type="submission" date="2013-01" db="EMBL/GenBank/DDBJ databases">
        <authorList>
            <person name="Harkins D.M."/>
            <person name="Durkin A.S."/>
            <person name="Brinkac L.M."/>
            <person name="Haft D.H."/>
            <person name="Selengut J.D."/>
            <person name="Sanka R."/>
            <person name="DePew J."/>
            <person name="Purushe J."/>
            <person name="Hartskeerl R.A."/>
            <person name="Ahmed A."/>
            <person name="van der Linden H."/>
            <person name="Goris M.G.A."/>
            <person name="Vinetz J.M."/>
            <person name="Sutton G.G."/>
            <person name="Nierman W.C."/>
            <person name="Fouts D.E."/>
        </authorList>
    </citation>
    <scope>NUCLEOTIDE SEQUENCE [LARGE SCALE GENOMIC DNA]</scope>
    <source>
        <strain evidence="1 2">MAVJ 401</strain>
    </source>
</reference>
<evidence type="ECO:0000313" key="1">
    <source>
        <dbReference type="EMBL" id="EMN23339.1"/>
    </source>
</evidence>
<dbReference type="EMBL" id="AHMU02000008">
    <property type="protein sequence ID" value="EMN23339.1"/>
    <property type="molecule type" value="Genomic_DNA"/>
</dbReference>
<organism evidence="1 2">
    <name type="scientific">Leptospira santarosai serovar Arenal str. MAVJ 401</name>
    <dbReference type="NCBI Taxonomy" id="1049976"/>
    <lineage>
        <taxon>Bacteria</taxon>
        <taxon>Pseudomonadati</taxon>
        <taxon>Spirochaetota</taxon>
        <taxon>Spirochaetia</taxon>
        <taxon>Leptospirales</taxon>
        <taxon>Leptospiraceae</taxon>
        <taxon>Leptospira</taxon>
    </lineage>
</organism>
<dbReference type="RefSeq" id="WP_004470675.1">
    <property type="nucleotide sequence ID" value="NZ_AHMU02000008.1"/>
</dbReference>
<dbReference type="AlphaFoldDB" id="M6JN68"/>
<dbReference type="NCBIfam" id="NF047436">
    <property type="entry name" value="LA_2272_repeat"/>
    <property type="match status" value="1"/>
</dbReference>
<evidence type="ECO:0000313" key="2">
    <source>
        <dbReference type="Proteomes" id="UP000012106"/>
    </source>
</evidence>
<comment type="caution">
    <text evidence="1">The sequence shown here is derived from an EMBL/GenBank/DDBJ whole genome shotgun (WGS) entry which is preliminary data.</text>
</comment>